<keyword evidence="3 7" id="KW-0812">Transmembrane</keyword>
<evidence type="ECO:0000256" key="1">
    <source>
        <dbReference type="ARBA" id="ARBA00022475"/>
    </source>
</evidence>
<dbReference type="InterPro" id="IPR026265">
    <property type="entry name" value="LptC"/>
</dbReference>
<evidence type="ECO:0000256" key="2">
    <source>
        <dbReference type="ARBA" id="ARBA00022519"/>
    </source>
</evidence>
<dbReference type="PANTHER" id="PTHR37481">
    <property type="entry name" value="LIPOPOLYSACCHARIDE EXPORT SYSTEM PROTEIN LPTC"/>
    <property type="match status" value="1"/>
</dbReference>
<reference evidence="8 9" key="1">
    <citation type="submission" date="2017-08" db="EMBL/GenBank/DDBJ databases">
        <title>Infants hospitalized years apart are colonized by the same room-sourced microbial strains.</title>
        <authorList>
            <person name="Brooks B."/>
            <person name="Olm M.R."/>
            <person name="Firek B.A."/>
            <person name="Baker R."/>
            <person name="Thomas B.C."/>
            <person name="Morowitz M.J."/>
            <person name="Banfield J.F."/>
        </authorList>
    </citation>
    <scope>NUCLEOTIDE SEQUENCE [LARGE SCALE GENOMIC DNA]</scope>
    <source>
        <strain evidence="8">S2_012_000_R2_81</strain>
    </source>
</reference>
<dbReference type="InterPro" id="IPR052363">
    <property type="entry name" value="LPS_export_LptC"/>
</dbReference>
<keyword evidence="2" id="KW-0997">Cell inner membrane</keyword>
<dbReference type="NCBIfam" id="TIGR04409">
    <property type="entry name" value="LptC_YrbK"/>
    <property type="match status" value="1"/>
</dbReference>
<evidence type="ECO:0000313" key="8">
    <source>
        <dbReference type="EMBL" id="PZP32545.1"/>
    </source>
</evidence>
<dbReference type="GO" id="GO:0015221">
    <property type="term" value="F:lipopolysaccharide transmembrane transporter activity"/>
    <property type="evidence" value="ECO:0007669"/>
    <property type="project" value="InterPro"/>
</dbReference>
<keyword evidence="1" id="KW-1003">Cell membrane</keyword>
<feature type="transmembrane region" description="Helical" evidence="7">
    <location>
        <begin position="57"/>
        <end position="77"/>
    </location>
</feature>
<feature type="compositionally biased region" description="Basic and acidic residues" evidence="6">
    <location>
        <begin position="1"/>
        <end position="10"/>
    </location>
</feature>
<feature type="region of interest" description="Disordered" evidence="6">
    <location>
        <begin position="1"/>
        <end position="44"/>
    </location>
</feature>
<evidence type="ECO:0000256" key="4">
    <source>
        <dbReference type="ARBA" id="ARBA00022989"/>
    </source>
</evidence>
<organism evidence="8 9">
    <name type="scientific">Roseateles depolymerans</name>
    <dbReference type="NCBI Taxonomy" id="76731"/>
    <lineage>
        <taxon>Bacteria</taxon>
        <taxon>Pseudomonadati</taxon>
        <taxon>Pseudomonadota</taxon>
        <taxon>Betaproteobacteria</taxon>
        <taxon>Burkholderiales</taxon>
        <taxon>Sphaerotilaceae</taxon>
        <taxon>Roseateles</taxon>
    </lineage>
</organism>
<dbReference type="GO" id="GO:0030288">
    <property type="term" value="C:outer membrane-bounded periplasmic space"/>
    <property type="evidence" value="ECO:0007669"/>
    <property type="project" value="TreeGrafter"/>
</dbReference>
<dbReference type="Gene3D" id="2.60.450.10">
    <property type="entry name" value="Lipopolysaccharide (LPS) transport protein A like domain"/>
    <property type="match status" value="1"/>
</dbReference>
<comment type="caution">
    <text evidence="8">The sequence shown here is derived from an EMBL/GenBank/DDBJ whole genome shotgun (WGS) entry which is preliminary data.</text>
</comment>
<proteinExistence type="predicted"/>
<accession>A0A2W5DKX7</accession>
<protein>
    <submittedName>
        <fullName evidence="8">LPS export ABC transporter periplasmic protein LptC</fullName>
    </submittedName>
</protein>
<dbReference type="AlphaFoldDB" id="A0A2W5DKX7"/>
<name>A0A2W5DKX7_9BURK</name>
<dbReference type="InterPro" id="IPR010664">
    <property type="entry name" value="LipoPS_assembly_LptC-rel"/>
</dbReference>
<keyword evidence="5 7" id="KW-0472">Membrane</keyword>
<keyword evidence="4 7" id="KW-1133">Transmembrane helix</keyword>
<evidence type="ECO:0000256" key="7">
    <source>
        <dbReference type="SAM" id="Phobius"/>
    </source>
</evidence>
<gene>
    <name evidence="8" type="primary">lptC</name>
    <name evidence="8" type="ORF">DI603_10520</name>
</gene>
<dbReference type="GO" id="GO:0005886">
    <property type="term" value="C:plasma membrane"/>
    <property type="evidence" value="ECO:0007669"/>
    <property type="project" value="InterPro"/>
</dbReference>
<evidence type="ECO:0000256" key="6">
    <source>
        <dbReference type="SAM" id="MobiDB-lite"/>
    </source>
</evidence>
<evidence type="ECO:0000313" key="9">
    <source>
        <dbReference type="Proteomes" id="UP000249633"/>
    </source>
</evidence>
<evidence type="ECO:0000256" key="3">
    <source>
        <dbReference type="ARBA" id="ARBA00022692"/>
    </source>
</evidence>
<dbReference type="Pfam" id="PF06835">
    <property type="entry name" value="LptC"/>
    <property type="match status" value="1"/>
</dbReference>
<dbReference type="EMBL" id="QFOD01000008">
    <property type="protein sequence ID" value="PZP32545.1"/>
    <property type="molecule type" value="Genomic_DNA"/>
</dbReference>
<dbReference type="PANTHER" id="PTHR37481:SF1">
    <property type="entry name" value="LIPOPOLYSACCHARIDE EXPORT SYSTEM PROTEIN LPTC"/>
    <property type="match status" value="1"/>
</dbReference>
<evidence type="ECO:0000256" key="5">
    <source>
        <dbReference type="ARBA" id="ARBA00023136"/>
    </source>
</evidence>
<sequence length="252" mass="27612">MLRPAADGRRPLRGPAGPAPGHTGRHAMSTANTPLAPAPSSRRRQPQPWLWQLQRLLSSYLPLLLMAFLAGGTWWLVKNTPLLDGPSEKPAPRHIPDYRMSNFEIQRIGADGRLKVQVSGSELRHYPDTDTVEIDNARVRAIAPNGSLAIAEAKRALSNGDGSDMQLMGDVRLRRLPPGAAPDAAPELEVRGEFVQALANAEILRSHLPVTIEQAGSTLQTQNFEYRHLSGELRFSGRAQGRIEPRSKARAP</sequence>
<dbReference type="Proteomes" id="UP000249633">
    <property type="component" value="Unassembled WGS sequence"/>
</dbReference>
<dbReference type="GO" id="GO:0017089">
    <property type="term" value="F:glycolipid transfer activity"/>
    <property type="evidence" value="ECO:0007669"/>
    <property type="project" value="TreeGrafter"/>
</dbReference>